<evidence type="ECO:0000313" key="1">
    <source>
        <dbReference type="EMBL" id="KAJ9050174.1"/>
    </source>
</evidence>
<organism evidence="1 2">
    <name type="scientific">Entomophthora muscae</name>
    <dbReference type="NCBI Taxonomy" id="34485"/>
    <lineage>
        <taxon>Eukaryota</taxon>
        <taxon>Fungi</taxon>
        <taxon>Fungi incertae sedis</taxon>
        <taxon>Zoopagomycota</taxon>
        <taxon>Entomophthoromycotina</taxon>
        <taxon>Entomophthoromycetes</taxon>
        <taxon>Entomophthorales</taxon>
        <taxon>Entomophthoraceae</taxon>
        <taxon>Entomophthora</taxon>
    </lineage>
</organism>
<dbReference type="EMBL" id="QTSX02007169">
    <property type="protein sequence ID" value="KAJ9050174.1"/>
    <property type="molecule type" value="Genomic_DNA"/>
</dbReference>
<proteinExistence type="predicted"/>
<protein>
    <submittedName>
        <fullName evidence="1">Uncharacterized protein</fullName>
    </submittedName>
</protein>
<gene>
    <name evidence="1" type="ORF">DSO57_1016843</name>
</gene>
<dbReference type="Proteomes" id="UP001165960">
    <property type="component" value="Unassembled WGS sequence"/>
</dbReference>
<evidence type="ECO:0000313" key="2">
    <source>
        <dbReference type="Proteomes" id="UP001165960"/>
    </source>
</evidence>
<comment type="caution">
    <text evidence="1">The sequence shown here is derived from an EMBL/GenBank/DDBJ whole genome shotgun (WGS) entry which is preliminary data.</text>
</comment>
<name>A0ACC2RJH5_9FUNG</name>
<sequence>MTSPNHFTPDFVIEKHSQGGKIICKVSGSNHHGNKIIWMSEEDLSALILQLQLKISRLVTSFKSAPQFIAKPEPPASTEGKVLPSSSSHFILNNTSSNPSRLGAMMDFSQPYPINSQPNSGGFPNFSASPSLSYPMQPPPNYPLRPEFNPISQHYRPSLPQHSRPTFNDIPNWHRAGHQTLPWGYPIGAPPSMTANYLFTSIQPSSIQFGEANGEAQPINLKDNVLNLNSKIDPSKPIFTTNSQFKDSSKASSQHTLKKPLTSIEFEQLSLLNLRKVQSLFNLFPTSSFAEFEVAQADKEKIVAYLKAWSEEKTTLSKAFKHILTFLETADCESKDICFQFLKFSFGSDVMNRDYFMLFVEGFDSKLAPRIKKESPNFEVGQLVESNPPIKTDSLKQIQVTQQIWGAPSIEIHQTSVARFKPKAKGIVFVEKKQASNGLVKYVCENNGVVININNLRDLSSVYSALEEFEHKKLEPPIW</sequence>
<keyword evidence="2" id="KW-1185">Reference proteome</keyword>
<accession>A0ACC2RJH5</accession>
<reference evidence="1" key="1">
    <citation type="submission" date="2022-04" db="EMBL/GenBank/DDBJ databases">
        <title>Genome of the entomopathogenic fungus Entomophthora muscae.</title>
        <authorList>
            <person name="Elya C."/>
            <person name="Lovett B.R."/>
            <person name="Lee E."/>
            <person name="Macias A.M."/>
            <person name="Hajek A.E."/>
            <person name="De Bivort B.L."/>
            <person name="Kasson M.T."/>
            <person name="De Fine Licht H.H."/>
            <person name="Stajich J.E."/>
        </authorList>
    </citation>
    <scope>NUCLEOTIDE SEQUENCE</scope>
    <source>
        <strain evidence="1">Berkeley</strain>
    </source>
</reference>